<evidence type="ECO:0000256" key="2">
    <source>
        <dbReference type="ARBA" id="ARBA00008488"/>
    </source>
</evidence>
<dbReference type="Proteomes" id="UP000273022">
    <property type="component" value="Unassembled WGS sequence"/>
</dbReference>
<keyword evidence="10" id="KW-1185">Reference proteome</keyword>
<sequence length="220" mass="24240">MTQHANQLKQHIETPYTATEELMNSVTHGLGVVLSIIGLIALIYDAINTDNLIKLISVSVYGSSLIVLFLASTVYHFVTKPRLKSTFKLLDHCAIYLLIAGSYTPLMLVTLKGSVGYAMLGIVWGLAILGIGFKVVFGTRYKVISLATYLIMGFISVFIINKLFQTLPFEGMSLLVAGGAIYTIGVYFYVKKSIPFNHAIWHLLVLAAAACHFALIYHYV</sequence>
<dbReference type="OrthoDB" id="9813689at2"/>
<evidence type="ECO:0000256" key="1">
    <source>
        <dbReference type="ARBA" id="ARBA00004651"/>
    </source>
</evidence>
<dbReference type="PANTHER" id="PTHR20855:SF3">
    <property type="entry name" value="LD03007P"/>
    <property type="match status" value="1"/>
</dbReference>
<feature type="binding site" evidence="7">
    <location>
        <position position="76"/>
    </location>
    <ligand>
        <name>Zn(2+)</name>
        <dbReference type="ChEBI" id="CHEBI:29105"/>
    </ligand>
</feature>
<evidence type="ECO:0000256" key="5">
    <source>
        <dbReference type="ARBA" id="ARBA00022989"/>
    </source>
</evidence>
<proteinExistence type="inferred from homology"/>
<keyword evidence="5 8" id="KW-1133">Transmembrane helix</keyword>
<evidence type="ECO:0000313" key="9">
    <source>
        <dbReference type="EMBL" id="RJY02333.1"/>
    </source>
</evidence>
<protein>
    <submittedName>
        <fullName evidence="9">Hemolysin III family protein</fullName>
    </submittedName>
</protein>
<reference evidence="9 10" key="1">
    <citation type="submission" date="2018-09" db="EMBL/GenBank/DDBJ databases">
        <title>Phylogeny of the Shewanellaceae, and recommendation for two new genera, Pseudoshewanella and Parashewanella.</title>
        <authorList>
            <person name="Wang G."/>
        </authorList>
    </citation>
    <scope>NUCLEOTIDE SEQUENCE [LARGE SCALE GENOMIC DNA]</scope>
    <source>
        <strain evidence="9 10">KCTC 22492</strain>
    </source>
</reference>
<comment type="subcellular location">
    <subcellularLocation>
        <location evidence="1">Cell membrane</location>
        <topology evidence="1">Multi-pass membrane protein</topology>
    </subcellularLocation>
</comment>
<keyword evidence="3" id="KW-1003">Cell membrane</keyword>
<evidence type="ECO:0000256" key="3">
    <source>
        <dbReference type="ARBA" id="ARBA00022475"/>
    </source>
</evidence>
<accession>A0A3A6TM28</accession>
<keyword evidence="7" id="KW-0479">Metal-binding</keyword>
<dbReference type="GO" id="GO:0140911">
    <property type="term" value="F:pore-forming activity"/>
    <property type="evidence" value="ECO:0007669"/>
    <property type="project" value="InterPro"/>
</dbReference>
<feature type="transmembrane region" description="Helical" evidence="8">
    <location>
        <begin position="172"/>
        <end position="190"/>
    </location>
</feature>
<feature type="transmembrane region" description="Helical" evidence="8">
    <location>
        <begin position="199"/>
        <end position="219"/>
    </location>
</feature>
<dbReference type="PANTHER" id="PTHR20855">
    <property type="entry name" value="ADIPOR/PROGESTIN RECEPTOR-RELATED"/>
    <property type="match status" value="1"/>
</dbReference>
<dbReference type="GO" id="GO:0005886">
    <property type="term" value="C:plasma membrane"/>
    <property type="evidence" value="ECO:0007669"/>
    <property type="project" value="UniProtKB-SubCell"/>
</dbReference>
<evidence type="ECO:0000256" key="6">
    <source>
        <dbReference type="ARBA" id="ARBA00023136"/>
    </source>
</evidence>
<comment type="similarity">
    <text evidence="2">Belongs to the UPF0073 (Hly-III) family.</text>
</comment>
<dbReference type="GO" id="GO:0046872">
    <property type="term" value="F:metal ion binding"/>
    <property type="evidence" value="ECO:0007669"/>
    <property type="project" value="UniProtKB-KW"/>
</dbReference>
<feature type="transmembrane region" description="Helical" evidence="8">
    <location>
        <begin position="53"/>
        <end position="77"/>
    </location>
</feature>
<keyword evidence="7" id="KW-0862">Zinc</keyword>
<feature type="transmembrane region" description="Helical" evidence="8">
    <location>
        <begin position="89"/>
        <end position="109"/>
    </location>
</feature>
<dbReference type="InterPro" id="IPR005744">
    <property type="entry name" value="Hy-lIII"/>
</dbReference>
<feature type="transmembrane region" description="Helical" evidence="8">
    <location>
        <begin position="143"/>
        <end position="160"/>
    </location>
</feature>
<feature type="transmembrane region" description="Helical" evidence="8">
    <location>
        <begin position="29"/>
        <end position="47"/>
    </location>
</feature>
<organism evidence="9 10">
    <name type="scientific">Parashewanella spongiae</name>
    <dbReference type="NCBI Taxonomy" id="342950"/>
    <lineage>
        <taxon>Bacteria</taxon>
        <taxon>Pseudomonadati</taxon>
        <taxon>Pseudomonadota</taxon>
        <taxon>Gammaproteobacteria</taxon>
        <taxon>Alteromonadales</taxon>
        <taxon>Shewanellaceae</taxon>
        <taxon>Parashewanella</taxon>
    </lineage>
</organism>
<dbReference type="Pfam" id="PF03006">
    <property type="entry name" value="HlyIII"/>
    <property type="match status" value="1"/>
</dbReference>
<keyword evidence="6 8" id="KW-0472">Membrane</keyword>
<keyword evidence="4 8" id="KW-0812">Transmembrane</keyword>
<evidence type="ECO:0000256" key="7">
    <source>
        <dbReference type="PIRSR" id="PIRSR604254-1"/>
    </source>
</evidence>
<evidence type="ECO:0000256" key="8">
    <source>
        <dbReference type="SAM" id="Phobius"/>
    </source>
</evidence>
<feature type="binding site" evidence="7">
    <location>
        <position position="202"/>
    </location>
    <ligand>
        <name>Zn(2+)</name>
        <dbReference type="ChEBI" id="CHEBI:29105"/>
    </ligand>
</feature>
<comment type="caution">
    <text evidence="9">The sequence shown here is derived from an EMBL/GenBank/DDBJ whole genome shotgun (WGS) entry which is preliminary data.</text>
</comment>
<feature type="transmembrane region" description="Helical" evidence="8">
    <location>
        <begin position="115"/>
        <end position="136"/>
    </location>
</feature>
<gene>
    <name evidence="9" type="ORF">D5R81_19330</name>
</gene>
<dbReference type="NCBIfam" id="TIGR01065">
    <property type="entry name" value="hlyIII"/>
    <property type="match status" value="1"/>
</dbReference>
<dbReference type="InterPro" id="IPR004254">
    <property type="entry name" value="AdipoR/HlyIII-related"/>
</dbReference>
<evidence type="ECO:0000313" key="10">
    <source>
        <dbReference type="Proteomes" id="UP000273022"/>
    </source>
</evidence>
<evidence type="ECO:0000256" key="4">
    <source>
        <dbReference type="ARBA" id="ARBA00022692"/>
    </source>
</evidence>
<name>A0A3A6TM28_9GAMM</name>
<dbReference type="EMBL" id="QYYH01000219">
    <property type="protein sequence ID" value="RJY02333.1"/>
    <property type="molecule type" value="Genomic_DNA"/>
</dbReference>
<feature type="binding site" evidence="7">
    <location>
        <position position="198"/>
    </location>
    <ligand>
        <name>Zn(2+)</name>
        <dbReference type="ChEBI" id="CHEBI:29105"/>
    </ligand>
</feature>
<dbReference type="RefSeq" id="WP_121855209.1">
    <property type="nucleotide sequence ID" value="NZ_CP037952.1"/>
</dbReference>
<dbReference type="AlphaFoldDB" id="A0A3A6TM28"/>